<sequence>MYSPLNRDALDSTVTLVDTSAFGVPQTVISFIRDDMKNTKIYSADDRLLYTVETDKATNTHTIVYREDSRDVVAEVKRKDLRPDKIKFADSPALKLSDWLHGSNNKCPVSFEWRSVKYTWMTNSLKQIALYKEDEQFSPIAWFQTSTKRIIDDVPTMYRALLALQPAAQDALDGIVISLLVVEYGLRLRGTRYGNADGRAAFKHCGV</sequence>
<protein>
    <recommendedName>
        <fullName evidence="1">DUF6593 domain-containing protein</fullName>
    </recommendedName>
</protein>
<dbReference type="OrthoDB" id="3256331at2759"/>
<dbReference type="VEuPathDB" id="FungiDB:BD410DRAFT_727843"/>
<dbReference type="Pfam" id="PF20236">
    <property type="entry name" value="DUF6593"/>
    <property type="match status" value="1"/>
</dbReference>
<organism evidence="2 3">
    <name type="scientific">Rickenella mellea</name>
    <dbReference type="NCBI Taxonomy" id="50990"/>
    <lineage>
        <taxon>Eukaryota</taxon>
        <taxon>Fungi</taxon>
        <taxon>Dikarya</taxon>
        <taxon>Basidiomycota</taxon>
        <taxon>Agaricomycotina</taxon>
        <taxon>Agaricomycetes</taxon>
        <taxon>Hymenochaetales</taxon>
        <taxon>Rickenellaceae</taxon>
        <taxon>Rickenella</taxon>
    </lineage>
</organism>
<dbReference type="InterPro" id="IPR046528">
    <property type="entry name" value="DUF6593"/>
</dbReference>
<keyword evidence="3" id="KW-1185">Reference proteome</keyword>
<dbReference type="EMBL" id="ML170202">
    <property type="protein sequence ID" value="TDL18882.1"/>
    <property type="molecule type" value="Genomic_DNA"/>
</dbReference>
<dbReference type="AlphaFoldDB" id="A0A4Y7PVF1"/>
<reference evidence="2 3" key="1">
    <citation type="submission" date="2018-06" db="EMBL/GenBank/DDBJ databases">
        <title>A transcriptomic atlas of mushroom development highlights an independent origin of complex multicellularity.</title>
        <authorList>
            <consortium name="DOE Joint Genome Institute"/>
            <person name="Krizsan K."/>
            <person name="Almasi E."/>
            <person name="Merenyi Z."/>
            <person name="Sahu N."/>
            <person name="Viragh M."/>
            <person name="Koszo T."/>
            <person name="Mondo S."/>
            <person name="Kiss B."/>
            <person name="Balint B."/>
            <person name="Kues U."/>
            <person name="Barry K."/>
            <person name="Hegedus J.C."/>
            <person name="Henrissat B."/>
            <person name="Johnson J."/>
            <person name="Lipzen A."/>
            <person name="Ohm R."/>
            <person name="Nagy I."/>
            <person name="Pangilinan J."/>
            <person name="Yan J."/>
            <person name="Xiong Y."/>
            <person name="Grigoriev I.V."/>
            <person name="Hibbett D.S."/>
            <person name="Nagy L.G."/>
        </authorList>
    </citation>
    <scope>NUCLEOTIDE SEQUENCE [LARGE SCALE GENOMIC DNA]</scope>
    <source>
        <strain evidence="2 3">SZMC22713</strain>
    </source>
</reference>
<dbReference type="STRING" id="50990.A0A4Y7PVF1"/>
<proteinExistence type="predicted"/>
<dbReference type="Proteomes" id="UP000294933">
    <property type="component" value="Unassembled WGS sequence"/>
</dbReference>
<accession>A0A4Y7PVF1</accession>
<evidence type="ECO:0000313" key="3">
    <source>
        <dbReference type="Proteomes" id="UP000294933"/>
    </source>
</evidence>
<evidence type="ECO:0000313" key="2">
    <source>
        <dbReference type="EMBL" id="TDL18882.1"/>
    </source>
</evidence>
<evidence type="ECO:0000259" key="1">
    <source>
        <dbReference type="Pfam" id="PF20236"/>
    </source>
</evidence>
<name>A0A4Y7PVF1_9AGAM</name>
<feature type="domain" description="DUF6593" evidence="1">
    <location>
        <begin position="34"/>
        <end position="186"/>
    </location>
</feature>
<gene>
    <name evidence="2" type="ORF">BD410DRAFT_727843</name>
</gene>